<feature type="domain" description="Fibrinogen C-terminal" evidence="4">
    <location>
        <begin position="223"/>
        <end position="403"/>
    </location>
</feature>
<dbReference type="AlphaFoldDB" id="A0A9P9YYU5"/>
<dbReference type="InterPro" id="IPR002181">
    <property type="entry name" value="Fibrinogen_a/b/g_C_dom"/>
</dbReference>
<dbReference type="Pfam" id="PF00147">
    <property type="entry name" value="Fibrinogen_C"/>
    <property type="match status" value="1"/>
</dbReference>
<feature type="chain" id="PRO_5040339162" description="Fibrinogen C-terminal domain-containing protein" evidence="3">
    <location>
        <begin position="24"/>
        <end position="426"/>
    </location>
</feature>
<dbReference type="GO" id="GO:0005615">
    <property type="term" value="C:extracellular space"/>
    <property type="evidence" value="ECO:0007669"/>
    <property type="project" value="TreeGrafter"/>
</dbReference>
<feature type="coiled-coil region" evidence="2">
    <location>
        <begin position="163"/>
        <end position="225"/>
    </location>
</feature>
<evidence type="ECO:0000256" key="1">
    <source>
        <dbReference type="ARBA" id="ARBA00023157"/>
    </source>
</evidence>
<comment type="caution">
    <text evidence="5">The sequence shown here is derived from an EMBL/GenBank/DDBJ whole genome shotgun (WGS) entry which is preliminary data.</text>
</comment>
<dbReference type="InterPro" id="IPR036056">
    <property type="entry name" value="Fibrinogen-like_C"/>
</dbReference>
<dbReference type="InterPro" id="IPR050373">
    <property type="entry name" value="Fibrinogen_C-term_domain"/>
</dbReference>
<proteinExistence type="predicted"/>
<dbReference type="InterPro" id="IPR020837">
    <property type="entry name" value="Fibrinogen_CS"/>
</dbReference>
<organism evidence="5 6">
    <name type="scientific">Drosophila gunungcola</name>
    <name type="common">fruit fly</name>
    <dbReference type="NCBI Taxonomy" id="103775"/>
    <lineage>
        <taxon>Eukaryota</taxon>
        <taxon>Metazoa</taxon>
        <taxon>Ecdysozoa</taxon>
        <taxon>Arthropoda</taxon>
        <taxon>Hexapoda</taxon>
        <taxon>Insecta</taxon>
        <taxon>Pterygota</taxon>
        <taxon>Neoptera</taxon>
        <taxon>Endopterygota</taxon>
        <taxon>Diptera</taxon>
        <taxon>Brachycera</taxon>
        <taxon>Muscomorpha</taxon>
        <taxon>Ephydroidea</taxon>
        <taxon>Drosophilidae</taxon>
        <taxon>Drosophila</taxon>
        <taxon>Sophophora</taxon>
    </lineage>
</organism>
<keyword evidence="2" id="KW-0175">Coiled coil</keyword>
<dbReference type="PANTHER" id="PTHR19143">
    <property type="entry name" value="FIBRINOGEN/TENASCIN/ANGIOPOEITIN"/>
    <property type="match status" value="1"/>
</dbReference>
<gene>
    <name evidence="5" type="ORF">M5D96_001428</name>
</gene>
<feature type="signal peptide" evidence="3">
    <location>
        <begin position="1"/>
        <end position="23"/>
    </location>
</feature>
<dbReference type="Gene3D" id="3.90.215.10">
    <property type="entry name" value="Gamma Fibrinogen, chain A, domain 1"/>
    <property type="match status" value="1"/>
</dbReference>
<dbReference type="PROSITE" id="PS51406">
    <property type="entry name" value="FIBRINOGEN_C_2"/>
    <property type="match status" value="1"/>
</dbReference>
<keyword evidence="3" id="KW-0732">Signal</keyword>
<dbReference type="CDD" id="cd00087">
    <property type="entry name" value="FReD"/>
    <property type="match status" value="1"/>
</dbReference>
<evidence type="ECO:0000259" key="4">
    <source>
        <dbReference type="PROSITE" id="PS51406"/>
    </source>
</evidence>
<evidence type="ECO:0000313" key="6">
    <source>
        <dbReference type="Proteomes" id="UP001059596"/>
    </source>
</evidence>
<protein>
    <recommendedName>
        <fullName evidence="4">Fibrinogen C-terminal domain-containing protein</fullName>
    </recommendedName>
</protein>
<dbReference type="InterPro" id="IPR014716">
    <property type="entry name" value="Fibrinogen_a/b/g_C_1"/>
</dbReference>
<sequence>MKSELIVFILSVFVLKDLSQAQGANYPQNLQPTNQNLENKCRDYCFSGLKPISDNVDTFDELKGSIKDLQCKLAMAENQIKINDLINIKDKEISEKTEQLKCTDNLMKQKDQIIEDQREEILKKDEKINAMTAIIHNCHNQLVYAEGQIKIKEELLNFKVEEIKVKTENLKSKEDLIESINKQRTDQVKQIENKVNEINIISNQVKDLKSEILIKEQQIKTVQEEFAELVKCNQPETCPSGIYKINKHEIGPFEIPCKLDGWMVIQRRQDGSETFARHWQDYKDGFGEVGGEFFIGLQKLYQLTNAVPHELHIKLGTVEGVYRYAQYDDFKIGSEQEFYELKALGNYSGSAGDSLIRHKNKKFSTFDRKNNPSSVNCAEQNNGGWWFDGCFDSALNGKYHKNGKSESQEVLLVLLEPGLYDLVYFC</sequence>
<name>A0A9P9YYU5_9MUSC</name>
<evidence type="ECO:0000256" key="2">
    <source>
        <dbReference type="SAM" id="Coils"/>
    </source>
</evidence>
<evidence type="ECO:0000256" key="3">
    <source>
        <dbReference type="SAM" id="SignalP"/>
    </source>
</evidence>
<dbReference type="SUPFAM" id="SSF56496">
    <property type="entry name" value="Fibrinogen C-terminal domain-like"/>
    <property type="match status" value="1"/>
</dbReference>
<dbReference type="Proteomes" id="UP001059596">
    <property type="component" value="Chromosome 3R"/>
</dbReference>
<accession>A0A9P9YYU5</accession>
<dbReference type="SMART" id="SM00186">
    <property type="entry name" value="FBG"/>
    <property type="match status" value="1"/>
</dbReference>
<keyword evidence="1" id="KW-1015">Disulfide bond</keyword>
<dbReference type="PROSITE" id="PS00514">
    <property type="entry name" value="FIBRINOGEN_C_1"/>
    <property type="match status" value="1"/>
</dbReference>
<evidence type="ECO:0000313" key="5">
    <source>
        <dbReference type="EMBL" id="KAI8045248.1"/>
    </source>
</evidence>
<reference evidence="5" key="1">
    <citation type="journal article" date="2023" name="Genome Biol. Evol.">
        <title>Long-read-based Genome Assembly of Drosophila gunungcola Reveals Fewer Chemosensory Genes in Flower-breeding Species.</title>
        <authorList>
            <person name="Negi A."/>
            <person name="Liao B.Y."/>
            <person name="Yeh S.D."/>
        </authorList>
    </citation>
    <scope>NUCLEOTIDE SEQUENCE</scope>
    <source>
        <strain evidence="5">Sukarami</strain>
    </source>
</reference>
<dbReference type="EMBL" id="JAMKOV010000001">
    <property type="protein sequence ID" value="KAI8045248.1"/>
    <property type="molecule type" value="Genomic_DNA"/>
</dbReference>
<dbReference type="PANTHER" id="PTHR19143:SF327">
    <property type="entry name" value="FI21813P1-RELATED"/>
    <property type="match status" value="1"/>
</dbReference>
<dbReference type="OrthoDB" id="6145874at2759"/>
<keyword evidence="6" id="KW-1185">Reference proteome</keyword>